<proteinExistence type="predicted"/>
<comment type="caution">
    <text evidence="2">The sequence shown here is derived from an EMBL/GenBank/DDBJ whole genome shotgun (WGS) entry which is preliminary data.</text>
</comment>
<accession>A0A3M7P4H3</accession>
<feature type="transmembrane region" description="Helical" evidence="1">
    <location>
        <begin position="20"/>
        <end position="38"/>
    </location>
</feature>
<evidence type="ECO:0000313" key="2">
    <source>
        <dbReference type="EMBL" id="RMZ93819.1"/>
    </source>
</evidence>
<sequence>MVKQDYYELCRSVLKRLKLSMQLCSNLFCTVFFGYFSIQKLPLSHTNKRSKWYSLELVNEKTYFELILKHHLKE</sequence>
<dbReference type="EMBL" id="REGN01013534">
    <property type="protein sequence ID" value="RMZ93819.1"/>
    <property type="molecule type" value="Genomic_DNA"/>
</dbReference>
<gene>
    <name evidence="2" type="ORF">BpHYR1_049571</name>
</gene>
<keyword evidence="1" id="KW-0812">Transmembrane</keyword>
<dbReference type="AlphaFoldDB" id="A0A3M7P4H3"/>
<organism evidence="2 3">
    <name type="scientific">Brachionus plicatilis</name>
    <name type="common">Marine rotifer</name>
    <name type="synonym">Brachionus muelleri</name>
    <dbReference type="NCBI Taxonomy" id="10195"/>
    <lineage>
        <taxon>Eukaryota</taxon>
        <taxon>Metazoa</taxon>
        <taxon>Spiralia</taxon>
        <taxon>Gnathifera</taxon>
        <taxon>Rotifera</taxon>
        <taxon>Eurotatoria</taxon>
        <taxon>Monogononta</taxon>
        <taxon>Pseudotrocha</taxon>
        <taxon>Ploima</taxon>
        <taxon>Brachionidae</taxon>
        <taxon>Brachionus</taxon>
    </lineage>
</organism>
<evidence type="ECO:0000313" key="3">
    <source>
        <dbReference type="Proteomes" id="UP000276133"/>
    </source>
</evidence>
<protein>
    <submittedName>
        <fullName evidence="2">Uncharacterized protein</fullName>
    </submittedName>
</protein>
<keyword evidence="1" id="KW-0472">Membrane</keyword>
<dbReference type="Proteomes" id="UP000276133">
    <property type="component" value="Unassembled WGS sequence"/>
</dbReference>
<evidence type="ECO:0000256" key="1">
    <source>
        <dbReference type="SAM" id="Phobius"/>
    </source>
</evidence>
<keyword evidence="1" id="KW-1133">Transmembrane helix</keyword>
<name>A0A3M7P4H3_BRAPC</name>
<keyword evidence="3" id="KW-1185">Reference proteome</keyword>
<reference evidence="2 3" key="1">
    <citation type="journal article" date="2018" name="Sci. Rep.">
        <title>Genomic signatures of local adaptation to the degree of environmental predictability in rotifers.</title>
        <authorList>
            <person name="Franch-Gras L."/>
            <person name="Hahn C."/>
            <person name="Garcia-Roger E.M."/>
            <person name="Carmona M.J."/>
            <person name="Serra M."/>
            <person name="Gomez A."/>
        </authorList>
    </citation>
    <scope>NUCLEOTIDE SEQUENCE [LARGE SCALE GENOMIC DNA]</scope>
    <source>
        <strain evidence="2">HYR1</strain>
    </source>
</reference>